<evidence type="ECO:0000313" key="1">
    <source>
        <dbReference type="EMBL" id="CAE0789557.1"/>
    </source>
</evidence>
<dbReference type="AlphaFoldDB" id="A0A7S4C7S8"/>
<sequence length="162" mass="17991">MALYDSSPLFITDFCVVEVVQVDALRQSWGRERSRYSVKGAAMAHHRRFAVHGAPGEEPVLSPTFCRVLGVRLARRLRCTTSNGVRHMSHSVWIHDNGAVLCIHWDGHWVLTLVTETFVVGLSFSCRVVSVPSGLFSTQVMTETWGGGGTIDRSCWSPDAFL</sequence>
<organism evidence="1">
    <name type="scientific">Eutreptiella gymnastica</name>
    <dbReference type="NCBI Taxonomy" id="73025"/>
    <lineage>
        <taxon>Eukaryota</taxon>
        <taxon>Discoba</taxon>
        <taxon>Euglenozoa</taxon>
        <taxon>Euglenida</taxon>
        <taxon>Spirocuta</taxon>
        <taxon>Euglenophyceae</taxon>
        <taxon>Eutreptiales</taxon>
        <taxon>Eutreptiaceae</taxon>
        <taxon>Eutreptiella</taxon>
    </lineage>
</organism>
<protein>
    <submittedName>
        <fullName evidence="1">Uncharacterized protein</fullName>
    </submittedName>
</protein>
<proteinExistence type="predicted"/>
<dbReference type="EMBL" id="HBJA01002207">
    <property type="protein sequence ID" value="CAE0789557.1"/>
    <property type="molecule type" value="Transcribed_RNA"/>
</dbReference>
<reference evidence="1" key="1">
    <citation type="submission" date="2021-01" db="EMBL/GenBank/DDBJ databases">
        <authorList>
            <person name="Corre E."/>
            <person name="Pelletier E."/>
            <person name="Niang G."/>
            <person name="Scheremetjew M."/>
            <person name="Finn R."/>
            <person name="Kale V."/>
            <person name="Holt S."/>
            <person name="Cochrane G."/>
            <person name="Meng A."/>
            <person name="Brown T."/>
            <person name="Cohen L."/>
        </authorList>
    </citation>
    <scope>NUCLEOTIDE SEQUENCE</scope>
    <source>
        <strain evidence="1">CCMP1594</strain>
    </source>
</reference>
<name>A0A7S4C7S8_9EUGL</name>
<gene>
    <name evidence="1" type="ORF">EGYM00163_LOCUS670</name>
</gene>
<accession>A0A7S4C7S8</accession>